<protein>
    <recommendedName>
        <fullName evidence="11 12">ATP synthase subunit a</fullName>
    </recommendedName>
    <alternativeName>
        <fullName evidence="11">ATP synthase F0 sector subunit a</fullName>
    </alternativeName>
    <alternativeName>
        <fullName evidence="11">F-ATPase subunit 6</fullName>
    </alternativeName>
</protein>
<organism evidence="13 14">
    <name type="scientific">Nocardiopsis kunsanensis</name>
    <dbReference type="NCBI Taxonomy" id="141693"/>
    <lineage>
        <taxon>Bacteria</taxon>
        <taxon>Bacillati</taxon>
        <taxon>Actinomycetota</taxon>
        <taxon>Actinomycetes</taxon>
        <taxon>Streptosporangiales</taxon>
        <taxon>Nocardiopsidaceae</taxon>
        <taxon>Nocardiopsis</taxon>
    </lineage>
</organism>
<dbReference type="InterPro" id="IPR045083">
    <property type="entry name" value="ATP_synth_F0_asu_bact/mt"/>
</dbReference>
<evidence type="ECO:0000256" key="3">
    <source>
        <dbReference type="ARBA" id="ARBA00022448"/>
    </source>
</evidence>
<dbReference type="PRINTS" id="PR00123">
    <property type="entry name" value="ATPASEA"/>
</dbReference>
<keyword evidence="7 11" id="KW-1133">Transmembrane helix</keyword>
<evidence type="ECO:0000256" key="8">
    <source>
        <dbReference type="ARBA" id="ARBA00023065"/>
    </source>
</evidence>
<evidence type="ECO:0000256" key="7">
    <source>
        <dbReference type="ARBA" id="ARBA00022989"/>
    </source>
</evidence>
<feature type="transmembrane region" description="Helical" evidence="11">
    <location>
        <begin position="52"/>
        <end position="71"/>
    </location>
</feature>
<keyword evidence="11" id="KW-1003">Cell membrane</keyword>
<dbReference type="GO" id="GO:0046933">
    <property type="term" value="F:proton-transporting ATP synthase activity, rotational mechanism"/>
    <property type="evidence" value="ECO:0007669"/>
    <property type="project" value="UniProtKB-UniRule"/>
</dbReference>
<comment type="function">
    <text evidence="11 12">Key component of the proton channel; it plays a direct role in the translocation of protons across the membrane.</text>
</comment>
<evidence type="ECO:0000256" key="1">
    <source>
        <dbReference type="ARBA" id="ARBA00004141"/>
    </source>
</evidence>
<dbReference type="GO" id="GO:0045259">
    <property type="term" value="C:proton-transporting ATP synthase complex"/>
    <property type="evidence" value="ECO:0007669"/>
    <property type="project" value="UniProtKB-KW"/>
</dbReference>
<dbReference type="EMBL" id="BMXL01000027">
    <property type="protein sequence ID" value="GHD33673.1"/>
    <property type="molecule type" value="Genomic_DNA"/>
</dbReference>
<evidence type="ECO:0000313" key="13">
    <source>
        <dbReference type="EMBL" id="GHD33673.1"/>
    </source>
</evidence>
<keyword evidence="8 11" id="KW-0406">Ion transport</keyword>
<dbReference type="Gene3D" id="1.20.120.220">
    <property type="entry name" value="ATP synthase, F0 complex, subunit A"/>
    <property type="match status" value="1"/>
</dbReference>
<keyword evidence="9 11" id="KW-0472">Membrane</keyword>
<comment type="subcellular location">
    <subcellularLocation>
        <location evidence="11 12">Cell membrane</location>
        <topology evidence="11 12">Multi-pass membrane protein</topology>
    </subcellularLocation>
    <subcellularLocation>
        <location evidence="1">Membrane</location>
        <topology evidence="1">Multi-pass membrane protein</topology>
    </subcellularLocation>
</comment>
<dbReference type="InterPro" id="IPR000568">
    <property type="entry name" value="ATP_synth_F0_asu"/>
</dbReference>
<dbReference type="GO" id="GO:0005886">
    <property type="term" value="C:plasma membrane"/>
    <property type="evidence" value="ECO:0007669"/>
    <property type="project" value="UniProtKB-SubCell"/>
</dbReference>
<evidence type="ECO:0000256" key="5">
    <source>
        <dbReference type="ARBA" id="ARBA00022692"/>
    </source>
</evidence>
<keyword evidence="3 11" id="KW-0813">Transport</keyword>
<evidence type="ECO:0000256" key="12">
    <source>
        <dbReference type="RuleBase" id="RU000483"/>
    </source>
</evidence>
<evidence type="ECO:0000256" key="9">
    <source>
        <dbReference type="ARBA" id="ARBA00023136"/>
    </source>
</evidence>
<dbReference type="PANTHER" id="PTHR11410:SF0">
    <property type="entry name" value="ATP SYNTHASE SUBUNIT A"/>
    <property type="match status" value="1"/>
</dbReference>
<feature type="transmembrane region" description="Helical" evidence="11">
    <location>
        <begin position="139"/>
        <end position="158"/>
    </location>
</feature>
<dbReference type="HAMAP" id="MF_01393">
    <property type="entry name" value="ATP_synth_a_bact"/>
    <property type="match status" value="1"/>
</dbReference>
<name>A0A918XJH1_9ACTN</name>
<dbReference type="AlphaFoldDB" id="A0A918XJH1"/>
<evidence type="ECO:0000256" key="4">
    <source>
        <dbReference type="ARBA" id="ARBA00022547"/>
    </source>
</evidence>
<dbReference type="SUPFAM" id="SSF81336">
    <property type="entry name" value="F1F0 ATP synthase subunit A"/>
    <property type="match status" value="1"/>
</dbReference>
<evidence type="ECO:0000256" key="2">
    <source>
        <dbReference type="ARBA" id="ARBA00006810"/>
    </source>
</evidence>
<feature type="transmembrane region" description="Helical" evidence="11">
    <location>
        <begin position="204"/>
        <end position="226"/>
    </location>
</feature>
<feature type="transmembrane region" description="Helical" evidence="11">
    <location>
        <begin position="257"/>
        <end position="275"/>
    </location>
</feature>
<gene>
    <name evidence="11 13" type="primary">atpB</name>
    <name evidence="13" type="ORF">GCM10007147_38570</name>
</gene>
<keyword evidence="6 11" id="KW-0375">Hydrogen ion transport</keyword>
<comment type="similarity">
    <text evidence="2 11 12">Belongs to the ATPase A chain family.</text>
</comment>
<proteinExistence type="inferred from homology"/>
<dbReference type="Pfam" id="PF00119">
    <property type="entry name" value="ATP-synt_A"/>
    <property type="match status" value="1"/>
</dbReference>
<keyword evidence="10 11" id="KW-0066">ATP synthesis</keyword>
<accession>A0A918XJH1</accession>
<sequence>MSADARILAAEPGCHLFPGEGEAGCGFEAPTIGMFFPEPWLGGIPGSDGIDLYLVLLIVALGASLLLWSWFSKKLSLVPGRRQGVGEMFVLFIRDQITRPTMGAKGDKFIPLMTAIFTLIVFMNISGLIPGMLPVNSDLSFPAMFAIFIFVLTLVVGMRQQGGWGYIRNQIFPPGMPKPIYVLVTPIETLSVFVIRPLTHALRLFATMFAGSLLLAVFAYGGWYMLSIGAEPALAGLSVLFSGAALIGYILFFLFEILIMLVQAFIFTLLASLYLNGSLESAH</sequence>
<keyword evidence="14" id="KW-1185">Reference proteome</keyword>
<dbReference type="PANTHER" id="PTHR11410">
    <property type="entry name" value="ATP SYNTHASE SUBUNIT A"/>
    <property type="match status" value="1"/>
</dbReference>
<dbReference type="InterPro" id="IPR035908">
    <property type="entry name" value="F0_ATP_A_sf"/>
</dbReference>
<keyword evidence="4 11" id="KW-0138">CF(0)</keyword>
<evidence type="ECO:0000313" key="14">
    <source>
        <dbReference type="Proteomes" id="UP000654947"/>
    </source>
</evidence>
<feature type="transmembrane region" description="Helical" evidence="11">
    <location>
        <begin position="109"/>
        <end position="133"/>
    </location>
</feature>
<comment type="caution">
    <text evidence="13">The sequence shown here is derived from an EMBL/GenBank/DDBJ whole genome shotgun (WGS) entry which is preliminary data.</text>
</comment>
<dbReference type="NCBIfam" id="TIGR01131">
    <property type="entry name" value="ATP_synt_6_or_A"/>
    <property type="match status" value="1"/>
</dbReference>
<evidence type="ECO:0000256" key="11">
    <source>
        <dbReference type="HAMAP-Rule" id="MF_01393"/>
    </source>
</evidence>
<reference evidence="13 14" key="1">
    <citation type="journal article" date="2014" name="Int. J. Syst. Evol. Microbiol.">
        <title>Complete genome sequence of Corynebacterium casei LMG S-19264T (=DSM 44701T), isolated from a smear-ripened cheese.</title>
        <authorList>
            <consortium name="US DOE Joint Genome Institute (JGI-PGF)"/>
            <person name="Walter F."/>
            <person name="Albersmeier A."/>
            <person name="Kalinowski J."/>
            <person name="Ruckert C."/>
        </authorList>
    </citation>
    <scope>NUCLEOTIDE SEQUENCE [LARGE SCALE GENOMIC DNA]</scope>
    <source>
        <strain evidence="13 14">KCTC 19473</strain>
    </source>
</reference>
<evidence type="ECO:0000256" key="10">
    <source>
        <dbReference type="ARBA" id="ARBA00023310"/>
    </source>
</evidence>
<feature type="transmembrane region" description="Helical" evidence="11">
    <location>
        <begin position="233"/>
        <end position="251"/>
    </location>
</feature>
<keyword evidence="5 11" id="KW-0812">Transmembrane</keyword>
<evidence type="ECO:0000256" key="6">
    <source>
        <dbReference type="ARBA" id="ARBA00022781"/>
    </source>
</evidence>
<dbReference type="Proteomes" id="UP000654947">
    <property type="component" value="Unassembled WGS sequence"/>
</dbReference>
<dbReference type="CDD" id="cd00310">
    <property type="entry name" value="ATP-synt_Fo_a_6"/>
    <property type="match status" value="1"/>
</dbReference>